<feature type="domain" description="SpoVT-AbrB" evidence="1">
    <location>
        <begin position="6"/>
        <end position="54"/>
    </location>
</feature>
<dbReference type="SMART" id="SM00966">
    <property type="entry name" value="SpoVT_AbrB"/>
    <property type="match status" value="1"/>
</dbReference>
<protein>
    <recommendedName>
        <fullName evidence="1">SpoVT-AbrB domain-containing protein</fullName>
    </recommendedName>
</protein>
<dbReference type="Pfam" id="PF04014">
    <property type="entry name" value="MazE_antitoxin"/>
    <property type="match status" value="1"/>
</dbReference>
<dbReference type="AlphaFoldDB" id="A0A1F5FHG8"/>
<evidence type="ECO:0000313" key="3">
    <source>
        <dbReference type="Proteomes" id="UP000176682"/>
    </source>
</evidence>
<name>A0A1F5FHG8_9BACT</name>
<dbReference type="EMBL" id="MFAM01000026">
    <property type="protein sequence ID" value="OGD79089.1"/>
    <property type="molecule type" value="Genomic_DNA"/>
</dbReference>
<comment type="caution">
    <text evidence="2">The sequence shown here is derived from an EMBL/GenBank/DDBJ whole genome shotgun (WGS) entry which is preliminary data.</text>
</comment>
<gene>
    <name evidence="2" type="ORF">A2368_00790</name>
</gene>
<sequence>MRQKVIKVGHSLAVTIPSDFVKAAGITPGQAVEISLLPEQNQLTVIFPQTHQLPLLPSRR</sequence>
<reference evidence="2 3" key="1">
    <citation type="journal article" date="2016" name="Nat. Commun.">
        <title>Thousands of microbial genomes shed light on interconnected biogeochemical processes in an aquifer system.</title>
        <authorList>
            <person name="Anantharaman K."/>
            <person name="Brown C.T."/>
            <person name="Hug L.A."/>
            <person name="Sharon I."/>
            <person name="Castelle C.J."/>
            <person name="Probst A.J."/>
            <person name="Thomas B.C."/>
            <person name="Singh A."/>
            <person name="Wilkins M.J."/>
            <person name="Karaoz U."/>
            <person name="Brodie E.L."/>
            <person name="Williams K.H."/>
            <person name="Hubbard S.S."/>
            <person name="Banfield J.F."/>
        </authorList>
    </citation>
    <scope>NUCLEOTIDE SEQUENCE [LARGE SCALE GENOMIC DNA]</scope>
</reference>
<proteinExistence type="predicted"/>
<dbReference type="GO" id="GO:0003677">
    <property type="term" value="F:DNA binding"/>
    <property type="evidence" value="ECO:0007669"/>
    <property type="project" value="InterPro"/>
</dbReference>
<dbReference type="InterPro" id="IPR007159">
    <property type="entry name" value="SpoVT-AbrB_dom"/>
</dbReference>
<evidence type="ECO:0000259" key="1">
    <source>
        <dbReference type="SMART" id="SM00966"/>
    </source>
</evidence>
<organism evidence="2 3">
    <name type="scientific">Candidatus Collierbacteria bacterium RIFOXYB1_FULL_49_13</name>
    <dbReference type="NCBI Taxonomy" id="1817728"/>
    <lineage>
        <taxon>Bacteria</taxon>
        <taxon>Candidatus Collieribacteriota</taxon>
    </lineage>
</organism>
<dbReference type="Proteomes" id="UP000176682">
    <property type="component" value="Unassembled WGS sequence"/>
</dbReference>
<dbReference type="SUPFAM" id="SSF89447">
    <property type="entry name" value="AbrB/MazE/MraZ-like"/>
    <property type="match status" value="1"/>
</dbReference>
<dbReference type="Gene3D" id="2.10.260.10">
    <property type="match status" value="1"/>
</dbReference>
<evidence type="ECO:0000313" key="2">
    <source>
        <dbReference type="EMBL" id="OGD79089.1"/>
    </source>
</evidence>
<dbReference type="InterPro" id="IPR037914">
    <property type="entry name" value="SpoVT-AbrB_sf"/>
</dbReference>
<accession>A0A1F5FHG8</accession>